<dbReference type="InterPro" id="IPR003593">
    <property type="entry name" value="AAA+_ATPase"/>
</dbReference>
<dbReference type="PANTHER" id="PTHR42711">
    <property type="entry name" value="ABC TRANSPORTER ATP-BINDING PROTEIN"/>
    <property type="match status" value="1"/>
</dbReference>
<evidence type="ECO:0000256" key="5">
    <source>
        <dbReference type="ARBA" id="ARBA00022840"/>
    </source>
</evidence>
<keyword evidence="2" id="KW-0813">Transport</keyword>
<evidence type="ECO:0000256" key="2">
    <source>
        <dbReference type="ARBA" id="ARBA00022448"/>
    </source>
</evidence>
<sequence length="297" mass="33184">MTYEPVIETHGLTKHYGSVEAVRELSLTVERRRITGFLGRNGAGKSTTIKMLLGMIRPTAGTGRVLGYDVADPAQSLEIRRRIAYVGEDKGLYGYMTVAELIRFTRAFYPDWRPEIEARLLKDYQLPLGRKVKAISKGMRTKLALLLALARRPELVILDEPSEGLDPVSIEELLQALQEVRDAGTSVFFSSHQLSEVERIADRVLMIDRGKLVMNTLLDDLLNNYRNITVESAAQGPMPTFDLAGVERIRVRGRQARVLASSNVEGIVAHARSFDAVVQVTPVNLRDVFLDIVRDVP</sequence>
<dbReference type="PROSITE" id="PS00211">
    <property type="entry name" value="ABC_TRANSPORTER_1"/>
    <property type="match status" value="1"/>
</dbReference>
<dbReference type="CDD" id="cd03230">
    <property type="entry name" value="ABC_DR_subfamily_A"/>
    <property type="match status" value="1"/>
</dbReference>
<gene>
    <name evidence="7" type="ORF">ACFPPB_18875</name>
</gene>
<evidence type="ECO:0000313" key="7">
    <source>
        <dbReference type="EMBL" id="MFC5583182.1"/>
    </source>
</evidence>
<proteinExistence type="inferred from homology"/>
<dbReference type="InterPro" id="IPR050763">
    <property type="entry name" value="ABC_transporter_ATP-binding"/>
</dbReference>
<dbReference type="Gene3D" id="3.40.50.300">
    <property type="entry name" value="P-loop containing nucleotide triphosphate hydrolases"/>
    <property type="match status" value="1"/>
</dbReference>
<comment type="similarity">
    <text evidence="1">Belongs to the ABC transporter superfamily.</text>
</comment>
<name>A0ABW0T1E3_9GAMM</name>
<feature type="domain" description="ABC transporter" evidence="6">
    <location>
        <begin position="7"/>
        <end position="234"/>
    </location>
</feature>
<accession>A0ABW0T1E3</accession>
<dbReference type="EMBL" id="JBHSNG010000036">
    <property type="protein sequence ID" value="MFC5583182.1"/>
    <property type="molecule type" value="Genomic_DNA"/>
</dbReference>
<evidence type="ECO:0000256" key="1">
    <source>
        <dbReference type="ARBA" id="ARBA00005417"/>
    </source>
</evidence>
<keyword evidence="3" id="KW-0536">Nodulation</keyword>
<organism evidence="7 8">
    <name type="scientific">Rhodanobacter terrae</name>
    <dbReference type="NCBI Taxonomy" id="418647"/>
    <lineage>
        <taxon>Bacteria</taxon>
        <taxon>Pseudomonadati</taxon>
        <taxon>Pseudomonadota</taxon>
        <taxon>Gammaproteobacteria</taxon>
        <taxon>Lysobacterales</taxon>
        <taxon>Rhodanobacteraceae</taxon>
        <taxon>Rhodanobacter</taxon>
    </lineage>
</organism>
<dbReference type="RefSeq" id="WP_377329971.1">
    <property type="nucleotide sequence ID" value="NZ_JBHSNG010000036.1"/>
</dbReference>
<keyword evidence="5 7" id="KW-0067">ATP-binding</keyword>
<reference evidence="8" key="1">
    <citation type="journal article" date="2019" name="Int. J. Syst. Evol. Microbiol.">
        <title>The Global Catalogue of Microorganisms (GCM) 10K type strain sequencing project: providing services to taxonomists for standard genome sequencing and annotation.</title>
        <authorList>
            <consortium name="The Broad Institute Genomics Platform"/>
            <consortium name="The Broad Institute Genome Sequencing Center for Infectious Disease"/>
            <person name="Wu L."/>
            <person name="Ma J."/>
        </authorList>
    </citation>
    <scope>NUCLEOTIDE SEQUENCE [LARGE SCALE GENOMIC DNA]</scope>
    <source>
        <strain evidence="8">CGMCC 1.13587</strain>
    </source>
</reference>
<dbReference type="PANTHER" id="PTHR42711:SF5">
    <property type="entry name" value="ABC TRANSPORTER ATP-BINDING PROTEIN NATA"/>
    <property type="match status" value="1"/>
</dbReference>
<dbReference type="Pfam" id="PF00005">
    <property type="entry name" value="ABC_tran"/>
    <property type="match status" value="1"/>
</dbReference>
<evidence type="ECO:0000259" key="6">
    <source>
        <dbReference type="PROSITE" id="PS50893"/>
    </source>
</evidence>
<dbReference type="InterPro" id="IPR003439">
    <property type="entry name" value="ABC_transporter-like_ATP-bd"/>
</dbReference>
<dbReference type="Proteomes" id="UP001596111">
    <property type="component" value="Unassembled WGS sequence"/>
</dbReference>
<comment type="caution">
    <text evidence="7">The sequence shown here is derived from an EMBL/GenBank/DDBJ whole genome shotgun (WGS) entry which is preliminary data.</text>
</comment>
<dbReference type="SMART" id="SM00382">
    <property type="entry name" value="AAA"/>
    <property type="match status" value="1"/>
</dbReference>
<evidence type="ECO:0000256" key="4">
    <source>
        <dbReference type="ARBA" id="ARBA00022741"/>
    </source>
</evidence>
<protein>
    <submittedName>
        <fullName evidence="7">ABC transporter ATP-binding protein</fullName>
    </submittedName>
</protein>
<dbReference type="SUPFAM" id="SSF52540">
    <property type="entry name" value="P-loop containing nucleoside triphosphate hydrolases"/>
    <property type="match status" value="1"/>
</dbReference>
<dbReference type="PROSITE" id="PS50893">
    <property type="entry name" value="ABC_TRANSPORTER_2"/>
    <property type="match status" value="1"/>
</dbReference>
<evidence type="ECO:0000313" key="8">
    <source>
        <dbReference type="Proteomes" id="UP001596111"/>
    </source>
</evidence>
<evidence type="ECO:0000256" key="3">
    <source>
        <dbReference type="ARBA" id="ARBA00022458"/>
    </source>
</evidence>
<dbReference type="InterPro" id="IPR017871">
    <property type="entry name" value="ABC_transporter-like_CS"/>
</dbReference>
<keyword evidence="8" id="KW-1185">Reference proteome</keyword>
<dbReference type="GO" id="GO:0005524">
    <property type="term" value="F:ATP binding"/>
    <property type="evidence" value="ECO:0007669"/>
    <property type="project" value="UniProtKB-KW"/>
</dbReference>
<dbReference type="InterPro" id="IPR027417">
    <property type="entry name" value="P-loop_NTPase"/>
</dbReference>
<keyword evidence="4" id="KW-0547">Nucleotide-binding</keyword>